<evidence type="ECO:0000256" key="1">
    <source>
        <dbReference type="SAM" id="MobiDB-lite"/>
    </source>
</evidence>
<proteinExistence type="predicted"/>
<protein>
    <submittedName>
        <fullName evidence="2">Uncharacterized protein</fullName>
    </submittedName>
</protein>
<evidence type="ECO:0000313" key="3">
    <source>
        <dbReference type="Proteomes" id="UP001221898"/>
    </source>
</evidence>
<sequence length="113" mass="12376">MDLRAIGIRSSRGRESGRQCATRGEGSGYSLTYIGSMALPGPKQNPQGTPPPDAPLPPRGMHRGQRSGGTQAKGRPRWPTKACVRTKKRPRRLPDRGGMRGAFVSMQVPRRDR</sequence>
<feature type="region of interest" description="Disordered" evidence="1">
    <location>
        <begin position="1"/>
        <end position="113"/>
    </location>
</feature>
<dbReference type="Proteomes" id="UP001221898">
    <property type="component" value="Unassembled WGS sequence"/>
</dbReference>
<feature type="compositionally biased region" description="Basic residues" evidence="1">
    <location>
        <begin position="74"/>
        <end position="91"/>
    </location>
</feature>
<gene>
    <name evidence="2" type="ORF">AAFF_G00096170</name>
</gene>
<evidence type="ECO:0000313" key="2">
    <source>
        <dbReference type="EMBL" id="KAJ8391188.1"/>
    </source>
</evidence>
<organism evidence="2 3">
    <name type="scientific">Aldrovandia affinis</name>
    <dbReference type="NCBI Taxonomy" id="143900"/>
    <lineage>
        <taxon>Eukaryota</taxon>
        <taxon>Metazoa</taxon>
        <taxon>Chordata</taxon>
        <taxon>Craniata</taxon>
        <taxon>Vertebrata</taxon>
        <taxon>Euteleostomi</taxon>
        <taxon>Actinopterygii</taxon>
        <taxon>Neopterygii</taxon>
        <taxon>Teleostei</taxon>
        <taxon>Notacanthiformes</taxon>
        <taxon>Halosauridae</taxon>
        <taxon>Aldrovandia</taxon>
    </lineage>
</organism>
<feature type="compositionally biased region" description="Low complexity" evidence="1">
    <location>
        <begin position="1"/>
        <end position="10"/>
    </location>
</feature>
<keyword evidence="3" id="KW-1185">Reference proteome</keyword>
<accession>A0AAD7RW00</accession>
<comment type="caution">
    <text evidence="2">The sequence shown here is derived from an EMBL/GenBank/DDBJ whole genome shotgun (WGS) entry which is preliminary data.</text>
</comment>
<dbReference type="EMBL" id="JAINUG010000161">
    <property type="protein sequence ID" value="KAJ8391188.1"/>
    <property type="molecule type" value="Genomic_DNA"/>
</dbReference>
<feature type="compositionally biased region" description="Pro residues" evidence="1">
    <location>
        <begin position="48"/>
        <end position="58"/>
    </location>
</feature>
<name>A0AAD7RW00_9TELE</name>
<reference evidence="2" key="1">
    <citation type="journal article" date="2023" name="Science">
        <title>Genome structures resolve the early diversification of teleost fishes.</title>
        <authorList>
            <person name="Parey E."/>
            <person name="Louis A."/>
            <person name="Montfort J."/>
            <person name="Bouchez O."/>
            <person name="Roques C."/>
            <person name="Iampietro C."/>
            <person name="Lluch J."/>
            <person name="Castinel A."/>
            <person name="Donnadieu C."/>
            <person name="Desvignes T."/>
            <person name="Floi Bucao C."/>
            <person name="Jouanno E."/>
            <person name="Wen M."/>
            <person name="Mejri S."/>
            <person name="Dirks R."/>
            <person name="Jansen H."/>
            <person name="Henkel C."/>
            <person name="Chen W.J."/>
            <person name="Zahm M."/>
            <person name="Cabau C."/>
            <person name="Klopp C."/>
            <person name="Thompson A.W."/>
            <person name="Robinson-Rechavi M."/>
            <person name="Braasch I."/>
            <person name="Lecointre G."/>
            <person name="Bobe J."/>
            <person name="Postlethwait J.H."/>
            <person name="Berthelot C."/>
            <person name="Roest Crollius H."/>
            <person name="Guiguen Y."/>
        </authorList>
    </citation>
    <scope>NUCLEOTIDE SEQUENCE</scope>
    <source>
        <strain evidence="2">NC1722</strain>
    </source>
</reference>
<dbReference type="AlphaFoldDB" id="A0AAD7RW00"/>